<evidence type="ECO:0000259" key="1">
    <source>
        <dbReference type="Pfam" id="PF13966"/>
    </source>
</evidence>
<evidence type="ECO:0000313" key="3">
    <source>
        <dbReference type="Proteomes" id="UP000242715"/>
    </source>
</evidence>
<protein>
    <recommendedName>
        <fullName evidence="1">Reverse transcriptase zinc-binding domain-containing protein</fullName>
    </recommendedName>
</protein>
<feature type="domain" description="Reverse transcriptase zinc-binding" evidence="1">
    <location>
        <begin position="52"/>
        <end position="126"/>
    </location>
</feature>
<dbReference type="AlphaFoldDB" id="A0A2Z6NNM0"/>
<gene>
    <name evidence="2" type="ORF">TSUD_332620</name>
</gene>
<sequence>MKSYSKAGWHQAWLAPDMMIANLNVNIPSALQNASVADLVDETGDWNWNVVVSDMYNILCEFNNIEDSLRWNKVWKLHVPERVRCFVWLLLYEWLLTNSRKSSMGLGHAMCRFCGDTVENELHAIRDSLLNAVDDTSGNGSRTLPGRIIGPRRAIVFSLGLLDLKICL</sequence>
<accession>A0A2Z6NNM0</accession>
<organism evidence="2 3">
    <name type="scientific">Trifolium subterraneum</name>
    <name type="common">Subterranean clover</name>
    <dbReference type="NCBI Taxonomy" id="3900"/>
    <lineage>
        <taxon>Eukaryota</taxon>
        <taxon>Viridiplantae</taxon>
        <taxon>Streptophyta</taxon>
        <taxon>Embryophyta</taxon>
        <taxon>Tracheophyta</taxon>
        <taxon>Spermatophyta</taxon>
        <taxon>Magnoliopsida</taxon>
        <taxon>eudicotyledons</taxon>
        <taxon>Gunneridae</taxon>
        <taxon>Pentapetalae</taxon>
        <taxon>rosids</taxon>
        <taxon>fabids</taxon>
        <taxon>Fabales</taxon>
        <taxon>Fabaceae</taxon>
        <taxon>Papilionoideae</taxon>
        <taxon>50 kb inversion clade</taxon>
        <taxon>NPAAA clade</taxon>
        <taxon>Hologalegina</taxon>
        <taxon>IRL clade</taxon>
        <taxon>Trifolieae</taxon>
        <taxon>Trifolium</taxon>
    </lineage>
</organism>
<proteinExistence type="predicted"/>
<dbReference type="Pfam" id="PF13966">
    <property type="entry name" value="zf-RVT"/>
    <property type="match status" value="1"/>
</dbReference>
<dbReference type="OrthoDB" id="1422167at2759"/>
<reference evidence="3" key="1">
    <citation type="journal article" date="2017" name="Front. Plant Sci.">
        <title>Climate Clever Clovers: New Paradigm to Reduce the Environmental Footprint of Ruminants by Breeding Low Methanogenic Forages Utilizing Haplotype Variation.</title>
        <authorList>
            <person name="Kaur P."/>
            <person name="Appels R."/>
            <person name="Bayer P.E."/>
            <person name="Keeble-Gagnere G."/>
            <person name="Wang J."/>
            <person name="Hirakawa H."/>
            <person name="Shirasawa K."/>
            <person name="Vercoe P."/>
            <person name="Stefanova K."/>
            <person name="Durmic Z."/>
            <person name="Nichols P."/>
            <person name="Revell C."/>
            <person name="Isobe S.N."/>
            <person name="Edwards D."/>
            <person name="Erskine W."/>
        </authorList>
    </citation>
    <scope>NUCLEOTIDE SEQUENCE [LARGE SCALE GENOMIC DNA]</scope>
    <source>
        <strain evidence="3">cv. Daliak</strain>
    </source>
</reference>
<dbReference type="InterPro" id="IPR026960">
    <property type="entry name" value="RVT-Znf"/>
</dbReference>
<dbReference type="Proteomes" id="UP000242715">
    <property type="component" value="Unassembled WGS sequence"/>
</dbReference>
<keyword evidence="3" id="KW-1185">Reference proteome</keyword>
<name>A0A2Z6NNM0_TRISU</name>
<evidence type="ECO:0000313" key="2">
    <source>
        <dbReference type="EMBL" id="GAU31487.1"/>
    </source>
</evidence>
<dbReference type="EMBL" id="DF973458">
    <property type="protein sequence ID" value="GAU31487.1"/>
    <property type="molecule type" value="Genomic_DNA"/>
</dbReference>